<dbReference type="EMBL" id="VTPC01090162">
    <property type="protein sequence ID" value="KAF2884503.1"/>
    <property type="molecule type" value="Genomic_DNA"/>
</dbReference>
<dbReference type="SMART" id="SM00700">
    <property type="entry name" value="JHBP"/>
    <property type="match status" value="1"/>
</dbReference>
<evidence type="ECO:0008006" key="7">
    <source>
        <dbReference type="Google" id="ProtNLM"/>
    </source>
</evidence>
<protein>
    <recommendedName>
        <fullName evidence="7">Protein takeout</fullName>
    </recommendedName>
</protein>
<dbReference type="PANTHER" id="PTHR11008">
    <property type="entry name" value="PROTEIN TAKEOUT-LIKE PROTEIN"/>
    <property type="match status" value="1"/>
</dbReference>
<dbReference type="InterPro" id="IPR038606">
    <property type="entry name" value="To_sf"/>
</dbReference>
<keyword evidence="2" id="KW-0090">Biological rhythms</keyword>
<keyword evidence="4" id="KW-0472">Membrane</keyword>
<feature type="transmembrane region" description="Helical" evidence="4">
    <location>
        <begin position="12"/>
        <end position="33"/>
    </location>
</feature>
<evidence type="ECO:0000313" key="6">
    <source>
        <dbReference type="Proteomes" id="UP000801492"/>
    </source>
</evidence>
<evidence type="ECO:0000256" key="4">
    <source>
        <dbReference type="SAM" id="Phobius"/>
    </source>
</evidence>
<proteinExistence type="inferred from homology"/>
<dbReference type="PANTHER" id="PTHR11008:SF39">
    <property type="entry name" value="CIRCADIAN CLOCK-CONTROLLED PROTEIN-LIKE PROTEIN"/>
    <property type="match status" value="1"/>
</dbReference>
<organism evidence="5 6">
    <name type="scientific">Ignelater luminosus</name>
    <name type="common">Cucubano</name>
    <name type="synonym">Pyrophorus luminosus</name>
    <dbReference type="NCBI Taxonomy" id="2038154"/>
    <lineage>
        <taxon>Eukaryota</taxon>
        <taxon>Metazoa</taxon>
        <taxon>Ecdysozoa</taxon>
        <taxon>Arthropoda</taxon>
        <taxon>Hexapoda</taxon>
        <taxon>Insecta</taxon>
        <taxon>Pterygota</taxon>
        <taxon>Neoptera</taxon>
        <taxon>Endopterygota</taxon>
        <taxon>Coleoptera</taxon>
        <taxon>Polyphaga</taxon>
        <taxon>Elateriformia</taxon>
        <taxon>Elateroidea</taxon>
        <taxon>Elateridae</taxon>
        <taxon>Agrypninae</taxon>
        <taxon>Pyrophorini</taxon>
        <taxon>Ignelater</taxon>
    </lineage>
</organism>
<reference evidence="5" key="1">
    <citation type="submission" date="2019-08" db="EMBL/GenBank/DDBJ databases">
        <title>The genome of the North American firefly Photinus pyralis.</title>
        <authorList>
            <consortium name="Photinus pyralis genome working group"/>
            <person name="Fallon T.R."/>
            <person name="Sander Lower S.E."/>
            <person name="Weng J.-K."/>
        </authorList>
    </citation>
    <scope>NUCLEOTIDE SEQUENCE</scope>
    <source>
        <strain evidence="5">TRF0915ILg1</strain>
        <tissue evidence="5">Whole body</tissue>
    </source>
</reference>
<evidence type="ECO:0000313" key="5">
    <source>
        <dbReference type="EMBL" id="KAF2884503.1"/>
    </source>
</evidence>
<dbReference type="Gene3D" id="3.15.10.30">
    <property type="entry name" value="Haemolymph juvenile hormone binding protein"/>
    <property type="match status" value="1"/>
</dbReference>
<keyword evidence="1" id="KW-0732">Signal</keyword>
<keyword evidence="4" id="KW-0812">Transmembrane</keyword>
<dbReference type="OrthoDB" id="8179031at2759"/>
<name>A0A8K0G3M8_IGNLU</name>
<dbReference type="InterPro" id="IPR010562">
    <property type="entry name" value="Haemolymph_juvenile_hormone-bd"/>
</dbReference>
<comment type="similarity">
    <text evidence="3">Belongs to the TO family.</text>
</comment>
<dbReference type="Proteomes" id="UP000801492">
    <property type="component" value="Unassembled WGS sequence"/>
</dbReference>
<sequence>MSNFGKLSYIITRLYFAFLIILTAVVLYSSAIIPDYIHICKAKDPNIGPCINNSVNHLRSRLKTGIPDLDVPPMEPLMVDEIRLQRGPAGAAINCNITNLKVWGPASFVITDIRPEVSKNKFNFKLWLPHLYFQGDYELDMRILLINVRGKGAVEGNFTDYRSDVIMKGKKITKDNQEYLKFDKIRIRLHIGKQKLKFENLFNNDPILRQISNDIVNENSDLFINEIKPALENSLAEKFTEIANKITLKFTYNELFP</sequence>
<evidence type="ECO:0000256" key="3">
    <source>
        <dbReference type="ARBA" id="ARBA00060902"/>
    </source>
</evidence>
<keyword evidence="4" id="KW-1133">Transmembrane helix</keyword>
<keyword evidence="6" id="KW-1185">Reference proteome</keyword>
<dbReference type="Pfam" id="PF06585">
    <property type="entry name" value="JHBP"/>
    <property type="match status" value="1"/>
</dbReference>
<dbReference type="GO" id="GO:0005615">
    <property type="term" value="C:extracellular space"/>
    <property type="evidence" value="ECO:0007669"/>
    <property type="project" value="TreeGrafter"/>
</dbReference>
<dbReference type="FunFam" id="3.15.10.30:FF:000001">
    <property type="entry name" value="Takeout-like protein 1"/>
    <property type="match status" value="1"/>
</dbReference>
<evidence type="ECO:0000256" key="2">
    <source>
        <dbReference type="ARBA" id="ARBA00023108"/>
    </source>
</evidence>
<accession>A0A8K0G3M8</accession>
<dbReference type="GO" id="GO:0007623">
    <property type="term" value="P:circadian rhythm"/>
    <property type="evidence" value="ECO:0007669"/>
    <property type="project" value="UniProtKB-ARBA"/>
</dbReference>
<evidence type="ECO:0000256" key="1">
    <source>
        <dbReference type="ARBA" id="ARBA00022729"/>
    </source>
</evidence>
<gene>
    <name evidence="5" type="ORF">ILUMI_21677</name>
</gene>
<comment type="caution">
    <text evidence="5">The sequence shown here is derived from an EMBL/GenBank/DDBJ whole genome shotgun (WGS) entry which is preliminary data.</text>
</comment>
<dbReference type="AlphaFoldDB" id="A0A8K0G3M8"/>